<dbReference type="Proteomes" id="UP000254893">
    <property type="component" value="Unassembled WGS sequence"/>
</dbReference>
<reference evidence="1 2" key="1">
    <citation type="submission" date="2018-06" db="EMBL/GenBank/DDBJ databases">
        <authorList>
            <consortium name="Pathogen Informatics"/>
            <person name="Doyle S."/>
        </authorList>
    </citation>
    <scope>NUCLEOTIDE SEQUENCE [LARGE SCALE GENOMIC DNA]</scope>
    <source>
        <strain evidence="1 2">NCTC11388</strain>
    </source>
</reference>
<dbReference type="AlphaFoldDB" id="A0A380CVD6"/>
<sequence length="175" mass="20650">MLTLRSAAQIKQDILSQGNALSTFPQSVDFPFVLSYTDLVKQIRTSDISSECRLFDAAEAWKETRAFADPGYWPETYTRQDIDRFWIFGQNGQGDLWLFDREQKLYFYDHNQGQMGLNNFVELHIDFDSWLQYADLNRQLDEIYNREGEINEACKDDYTRKLQHMGSALLQLFEF</sequence>
<evidence type="ECO:0008006" key="3">
    <source>
        <dbReference type="Google" id="ProtNLM"/>
    </source>
</evidence>
<evidence type="ECO:0000313" key="2">
    <source>
        <dbReference type="Proteomes" id="UP000254893"/>
    </source>
</evidence>
<protein>
    <recommendedName>
        <fullName evidence="3">SMI1 / KNR4 family</fullName>
    </recommendedName>
</protein>
<gene>
    <name evidence="1" type="ORF">NCTC11388_04333</name>
</gene>
<proteinExistence type="predicted"/>
<organism evidence="1 2">
    <name type="scientific">Sphingobacterium spiritivorum</name>
    <name type="common">Flavobacterium spiritivorum</name>
    <dbReference type="NCBI Taxonomy" id="258"/>
    <lineage>
        <taxon>Bacteria</taxon>
        <taxon>Pseudomonadati</taxon>
        <taxon>Bacteroidota</taxon>
        <taxon>Sphingobacteriia</taxon>
        <taxon>Sphingobacteriales</taxon>
        <taxon>Sphingobacteriaceae</taxon>
        <taxon>Sphingobacterium</taxon>
    </lineage>
</organism>
<evidence type="ECO:0000313" key="1">
    <source>
        <dbReference type="EMBL" id="SUJ28425.1"/>
    </source>
</evidence>
<accession>A0A380CVD6</accession>
<dbReference type="EMBL" id="UGYW01000002">
    <property type="protein sequence ID" value="SUJ28425.1"/>
    <property type="molecule type" value="Genomic_DNA"/>
</dbReference>
<dbReference type="RefSeq" id="WP_115171604.1">
    <property type="nucleotide sequence ID" value="NZ_UGYW01000002.1"/>
</dbReference>
<name>A0A380CVD6_SPHSI</name>